<evidence type="ECO:0000256" key="1">
    <source>
        <dbReference type="SAM" id="Phobius"/>
    </source>
</evidence>
<dbReference type="InterPro" id="IPR058709">
    <property type="entry name" value="BSH_RND-rel"/>
</dbReference>
<evidence type="ECO:0000313" key="3">
    <source>
        <dbReference type="EMBL" id="EET61571.1"/>
    </source>
</evidence>
<keyword evidence="1" id="KW-0472">Membrane</keyword>
<reference evidence="3" key="1">
    <citation type="submission" date="2009-07" db="EMBL/GenBank/DDBJ databases">
        <authorList>
            <person name="Weinstock G."/>
            <person name="Sodergren E."/>
            <person name="Clifton S."/>
            <person name="Fulton L."/>
            <person name="Fulton B."/>
            <person name="Courtney L."/>
            <person name="Fronick C."/>
            <person name="Harrison M."/>
            <person name="Strong C."/>
            <person name="Farmer C."/>
            <person name="Delahaunty K."/>
            <person name="Markovic C."/>
            <person name="Hall O."/>
            <person name="Minx P."/>
            <person name="Tomlinson C."/>
            <person name="Mitreva M."/>
            <person name="Nelson J."/>
            <person name="Hou S."/>
            <person name="Wollam A."/>
            <person name="Pepin K.H."/>
            <person name="Johnson M."/>
            <person name="Bhonagiri V."/>
            <person name="Nash W.E."/>
            <person name="Warren W."/>
            <person name="Chinwalla A."/>
            <person name="Mardis E.R."/>
            <person name="Wilson R.K."/>
        </authorList>
    </citation>
    <scope>NUCLEOTIDE SEQUENCE [LARGE SCALE GENOMIC DNA]</scope>
    <source>
        <strain evidence="3">DSM 14469</strain>
    </source>
</reference>
<feature type="transmembrane region" description="Helical" evidence="1">
    <location>
        <begin position="20"/>
        <end position="43"/>
    </location>
</feature>
<name>C6LCA7_9FIRM</name>
<keyword evidence="1" id="KW-0812">Transmembrane</keyword>
<organism evidence="3 4">
    <name type="scientific">Marvinbryantia formatexigens DSM 14469</name>
    <dbReference type="NCBI Taxonomy" id="478749"/>
    <lineage>
        <taxon>Bacteria</taxon>
        <taxon>Bacillati</taxon>
        <taxon>Bacillota</taxon>
        <taxon>Clostridia</taxon>
        <taxon>Lachnospirales</taxon>
        <taxon>Lachnospiraceae</taxon>
        <taxon>Marvinbryantia</taxon>
    </lineage>
</organism>
<sequence>MAIIRKPEKKKVVKLHQHSILNIGTITFGIVFVYLLIYLVMYLTNDRITAYEVTAGSLSGNYRYTAIALKSEELITCSEAGPIHYYVREGSKVGVGSGVYSIGAIDLAGSTTEEDLAELDDSSYNSLRSIASTFAGNYSPISYQDVYNFKADAQTAMIELLSKNILDSTEQGVSAGLNLIPSAEAGIVVYSTDGMEDLNAEEITLDMYSRKNYSRENLRMKETVSAGDVVYKLITSEEWSLVIPLDKQTAMELADSNMVRFRFMEDGSAFNADFSIIQNGSDYFGKLDISNSVIRFAGDRFVEIELLLNRQSGLKIPNTAIAEKVFYRIPKEYVTENEQTENEITLRKETYDTDGSAVVRIVTATVYDKTDTDYYVDTSLFEEGDYVLMKDSSKRYQISDTKTLTGVYNINKGYPIFREITILDENEEYCIVESNSAYGLAQYDQIALDASAVRDDGTLEE</sequence>
<keyword evidence="4" id="KW-1185">Reference proteome</keyword>
<protein>
    <recommendedName>
        <fullName evidence="2">RND related barrel-sandwich hybrid domain-containing protein</fullName>
    </recommendedName>
</protein>
<dbReference type="AlphaFoldDB" id="C6LCA7"/>
<evidence type="ECO:0000313" key="4">
    <source>
        <dbReference type="Proteomes" id="UP000005561"/>
    </source>
</evidence>
<dbReference type="EMBL" id="ACCL02000005">
    <property type="protein sequence ID" value="EET61571.1"/>
    <property type="molecule type" value="Genomic_DNA"/>
</dbReference>
<proteinExistence type="predicted"/>
<dbReference type="OrthoDB" id="1834786at2"/>
<dbReference type="Proteomes" id="UP000005561">
    <property type="component" value="Unassembled WGS sequence"/>
</dbReference>
<gene>
    <name evidence="3" type="ORF">BRYFOR_06254</name>
</gene>
<dbReference type="Pfam" id="PF26018">
    <property type="entry name" value="BSH_RND_rel"/>
    <property type="match status" value="1"/>
</dbReference>
<dbReference type="STRING" id="168384.SAMN05660368_00197"/>
<feature type="domain" description="RND related barrel-sandwich hybrid" evidence="2">
    <location>
        <begin position="73"/>
        <end position="234"/>
    </location>
</feature>
<accession>C6LCA7</accession>
<comment type="caution">
    <text evidence="3">The sequence shown here is derived from an EMBL/GenBank/DDBJ whole genome shotgun (WGS) entry which is preliminary data.</text>
</comment>
<dbReference type="RefSeq" id="WP_006861049.1">
    <property type="nucleotide sequence ID" value="NZ_ACCL02000005.1"/>
</dbReference>
<dbReference type="eggNOG" id="ENOG502Z9F5">
    <property type="taxonomic scope" value="Bacteria"/>
</dbReference>
<keyword evidence="1" id="KW-1133">Transmembrane helix</keyword>
<evidence type="ECO:0000259" key="2">
    <source>
        <dbReference type="Pfam" id="PF26018"/>
    </source>
</evidence>